<evidence type="ECO:0000259" key="1">
    <source>
        <dbReference type="Pfam" id="PF01609"/>
    </source>
</evidence>
<organism evidence="2 3">
    <name type="scientific">Paenibacillus roseus</name>
    <dbReference type="NCBI Taxonomy" id="2798579"/>
    <lineage>
        <taxon>Bacteria</taxon>
        <taxon>Bacillati</taxon>
        <taxon>Bacillota</taxon>
        <taxon>Bacilli</taxon>
        <taxon>Bacillales</taxon>
        <taxon>Paenibacillaceae</taxon>
        <taxon>Paenibacillus</taxon>
    </lineage>
</organism>
<reference evidence="2" key="1">
    <citation type="submission" date="2020-12" db="EMBL/GenBank/DDBJ databases">
        <authorList>
            <person name="Huq M.A."/>
        </authorList>
    </citation>
    <scope>NUCLEOTIDE SEQUENCE</scope>
    <source>
        <strain evidence="2">MAHUQ-46</strain>
    </source>
</reference>
<dbReference type="PANTHER" id="PTHR30298">
    <property type="entry name" value="H REPEAT-ASSOCIATED PREDICTED TRANSPOSASE"/>
    <property type="match status" value="1"/>
</dbReference>
<evidence type="ECO:0000313" key="3">
    <source>
        <dbReference type="Proteomes" id="UP000640274"/>
    </source>
</evidence>
<keyword evidence="3" id="KW-1185">Reference proteome</keyword>
<evidence type="ECO:0000313" key="2">
    <source>
        <dbReference type="EMBL" id="MBJ6361819.1"/>
    </source>
</evidence>
<dbReference type="GO" id="GO:0006313">
    <property type="term" value="P:DNA transposition"/>
    <property type="evidence" value="ECO:0007669"/>
    <property type="project" value="InterPro"/>
</dbReference>
<dbReference type="InterPro" id="IPR051698">
    <property type="entry name" value="Transposase_11-like"/>
</dbReference>
<dbReference type="RefSeq" id="WP_199019372.1">
    <property type="nucleotide sequence ID" value="NZ_JAELUP010000055.1"/>
</dbReference>
<dbReference type="PANTHER" id="PTHR30298:SF0">
    <property type="entry name" value="PROTEIN YBFL-RELATED"/>
    <property type="match status" value="1"/>
</dbReference>
<dbReference type="Pfam" id="PF01609">
    <property type="entry name" value="DDE_Tnp_1"/>
    <property type="match status" value="1"/>
</dbReference>
<dbReference type="GO" id="GO:0004803">
    <property type="term" value="F:transposase activity"/>
    <property type="evidence" value="ECO:0007669"/>
    <property type="project" value="InterPro"/>
</dbReference>
<feature type="domain" description="Transposase IS4-like" evidence="1">
    <location>
        <begin position="88"/>
        <end position="144"/>
    </location>
</feature>
<protein>
    <submittedName>
        <fullName evidence="2">ISAs1 family transposase</fullName>
    </submittedName>
</protein>
<gene>
    <name evidence="2" type="ORF">JFN88_11135</name>
</gene>
<dbReference type="InterPro" id="IPR047647">
    <property type="entry name" value="ISAs1_transpos"/>
</dbReference>
<accession>A0A934J523</accession>
<dbReference type="AlphaFoldDB" id="A0A934J523"/>
<name>A0A934J523_9BACL</name>
<dbReference type="NCBIfam" id="NF033564">
    <property type="entry name" value="transpos_ISAs1"/>
    <property type="match status" value="1"/>
</dbReference>
<dbReference type="InterPro" id="IPR002559">
    <property type="entry name" value="Transposase_11"/>
</dbReference>
<sequence length="179" mass="20707">MRQDIAYYLEEEVQSQPKKQLQAAGQWAQTKNKDHGRIEIRTCYVTKGIEWLSGKADWKKIAGIGMIVSERQIGEKRTTETSYFIYGQQGATAQQLLATRRSHWGIENKIHWVLDTVMREDESRARTGHGAENLNVLRHLALNLVKKETTRKGSMRTKLKICSWDHNYLLRVLQIPVSD</sequence>
<dbReference type="EMBL" id="JAELUP010000055">
    <property type="protein sequence ID" value="MBJ6361819.1"/>
    <property type="molecule type" value="Genomic_DNA"/>
</dbReference>
<dbReference type="GO" id="GO:0003677">
    <property type="term" value="F:DNA binding"/>
    <property type="evidence" value="ECO:0007669"/>
    <property type="project" value="InterPro"/>
</dbReference>
<dbReference type="Proteomes" id="UP000640274">
    <property type="component" value="Unassembled WGS sequence"/>
</dbReference>
<proteinExistence type="predicted"/>
<comment type="caution">
    <text evidence="2">The sequence shown here is derived from an EMBL/GenBank/DDBJ whole genome shotgun (WGS) entry which is preliminary data.</text>
</comment>